<evidence type="ECO:0000313" key="5">
    <source>
        <dbReference type="EMBL" id="CAK9147618.1"/>
    </source>
</evidence>
<proteinExistence type="predicted"/>
<dbReference type="SMART" id="SM00184">
    <property type="entry name" value="RING"/>
    <property type="match status" value="1"/>
</dbReference>
<dbReference type="SUPFAM" id="SSF53300">
    <property type="entry name" value="vWA-like"/>
    <property type="match status" value="1"/>
</dbReference>
<dbReference type="Pfam" id="PF00092">
    <property type="entry name" value="VWA"/>
    <property type="match status" value="1"/>
</dbReference>
<evidence type="ECO:0000259" key="3">
    <source>
        <dbReference type="PROSITE" id="PS50089"/>
    </source>
</evidence>
<dbReference type="PANTHER" id="PTHR10579:SF146">
    <property type="entry name" value="RING-TYPE DOMAIN-CONTAINING PROTEIN"/>
    <property type="match status" value="1"/>
</dbReference>
<keyword evidence="1" id="KW-0863">Zinc-finger</keyword>
<dbReference type="Gene3D" id="3.30.40.10">
    <property type="entry name" value="Zinc/RING finger domain, C3HC4 (zinc finger)"/>
    <property type="match status" value="1"/>
</dbReference>
<protein>
    <recommendedName>
        <fullName evidence="7">Zinc finger family protein</fullName>
    </recommendedName>
</protein>
<dbReference type="InterPro" id="IPR036465">
    <property type="entry name" value="vWFA_dom_sf"/>
</dbReference>
<feature type="compositionally biased region" description="Low complexity" evidence="2">
    <location>
        <begin position="34"/>
        <end position="57"/>
    </location>
</feature>
<organism evidence="5 6">
    <name type="scientific">Ilex paraguariensis</name>
    <name type="common">yerba mate</name>
    <dbReference type="NCBI Taxonomy" id="185542"/>
    <lineage>
        <taxon>Eukaryota</taxon>
        <taxon>Viridiplantae</taxon>
        <taxon>Streptophyta</taxon>
        <taxon>Embryophyta</taxon>
        <taxon>Tracheophyta</taxon>
        <taxon>Spermatophyta</taxon>
        <taxon>Magnoliopsida</taxon>
        <taxon>eudicotyledons</taxon>
        <taxon>Gunneridae</taxon>
        <taxon>Pentapetalae</taxon>
        <taxon>asterids</taxon>
        <taxon>campanulids</taxon>
        <taxon>Aquifoliales</taxon>
        <taxon>Aquifoliaceae</taxon>
        <taxon>Ilex</taxon>
    </lineage>
</organism>
<feature type="region of interest" description="Disordered" evidence="2">
    <location>
        <begin position="126"/>
        <end position="196"/>
    </location>
</feature>
<feature type="domain" description="RING-type" evidence="3">
    <location>
        <begin position="73"/>
        <end position="117"/>
    </location>
</feature>
<feature type="domain" description="VWFA" evidence="4">
    <location>
        <begin position="244"/>
        <end position="454"/>
    </location>
</feature>
<dbReference type="SMART" id="SM00327">
    <property type="entry name" value="VWA"/>
    <property type="match status" value="1"/>
</dbReference>
<feature type="compositionally biased region" description="Polar residues" evidence="2">
    <location>
        <begin position="127"/>
        <end position="138"/>
    </location>
</feature>
<keyword evidence="1" id="KW-0862">Zinc</keyword>
<evidence type="ECO:0000256" key="1">
    <source>
        <dbReference type="PROSITE-ProRule" id="PRU00175"/>
    </source>
</evidence>
<keyword evidence="6" id="KW-1185">Reference proteome</keyword>
<dbReference type="InterPro" id="IPR013083">
    <property type="entry name" value="Znf_RING/FYVE/PHD"/>
</dbReference>
<dbReference type="InterPro" id="IPR002035">
    <property type="entry name" value="VWF_A"/>
</dbReference>
<dbReference type="InterPro" id="IPR001841">
    <property type="entry name" value="Znf_RING"/>
</dbReference>
<dbReference type="Proteomes" id="UP001642360">
    <property type="component" value="Unassembled WGS sequence"/>
</dbReference>
<dbReference type="EMBL" id="CAUOFW020001709">
    <property type="protein sequence ID" value="CAK9147618.1"/>
    <property type="molecule type" value="Genomic_DNA"/>
</dbReference>
<dbReference type="SUPFAM" id="SSF57850">
    <property type="entry name" value="RING/U-box"/>
    <property type="match status" value="1"/>
</dbReference>
<sequence length="724" mass="78312">MAAMWSKLKKSLGLKLFSQPPQTSESPVMPQRPSDLSAGEISESSSQSMPSRSSSALSRFSRSFSTKSSKKTCAICLGNLKTGQGQAIFTAECSHSFHFSCIADSVRHGNRVCPNCRSKWKDIPFQFPTSNGGPQHNGTGRARVSPYRGPPEHHQANVPRNLPASSPPCPEPLHFSDDEPLPTITTDPSSPTSGAHSHAVKVMAFPEAPAIAASESVSTFAVLVGVRAPPLLDDVRHLERAPIDLVTVLDVSGSMSGSKLALLKCAVRFVIQNLGPSDRLSIVTFSSGARRIFPLRRMSDSGREDATRAINSLSSYGGTNIVEGLKKGVRVLEERHEQNPVQSIILLSDGRDTYNYNSNNHHNSSQNQSSSNPRRVLEYLNLLPISICSWNEEARDEARLPTIPVHAFGFGSDHDSTAMHAISDASGGTFSFIESVGILQDAFARCIGGLLSVVAQELRLTVRSISSDVCIGSIPSGKYVSEISEDGQQGVINVGDLYADEEKEFLVYLSIARCLSAVDEGRVEKTLLLDLLCSYKDTVSKEMVQVDGRRVEIRRPKVLSPADVVVSLEVDRQRNRLLVAEGISEAQEMAEMGNLVGAQAVLANRRSTLLSSASAQAGDGLCNWLEAELIEIRERMANMELYEHTGRAYVLSGLSSHSWQRATTRGDMTTQIVGLSGGGNSGFTGYDTPSMVTMVSKSQNLSLTNPAVQVRQLSKSCSLPPSHE</sequence>
<dbReference type="AlphaFoldDB" id="A0ABC8RRK2"/>
<dbReference type="PROSITE" id="PS50234">
    <property type="entry name" value="VWFA"/>
    <property type="match status" value="1"/>
</dbReference>
<name>A0ABC8RRK2_9AQUA</name>
<feature type="compositionally biased region" description="Low complexity" evidence="2">
    <location>
        <begin position="181"/>
        <end position="193"/>
    </location>
</feature>
<keyword evidence="1" id="KW-0479">Metal-binding</keyword>
<evidence type="ECO:0000313" key="6">
    <source>
        <dbReference type="Proteomes" id="UP001642360"/>
    </source>
</evidence>
<gene>
    <name evidence="5" type="ORF">ILEXP_LOCUS15529</name>
</gene>
<dbReference type="InterPro" id="IPR051266">
    <property type="entry name" value="CLCR"/>
</dbReference>
<comment type="caution">
    <text evidence="5">The sequence shown here is derived from an EMBL/GenBank/DDBJ whole genome shotgun (WGS) entry which is preliminary data.</text>
</comment>
<evidence type="ECO:0000259" key="4">
    <source>
        <dbReference type="PROSITE" id="PS50234"/>
    </source>
</evidence>
<reference evidence="5 6" key="1">
    <citation type="submission" date="2024-02" db="EMBL/GenBank/DDBJ databases">
        <authorList>
            <person name="Vignale AGUSTIN F."/>
            <person name="Sosa J E."/>
            <person name="Modenutti C."/>
        </authorList>
    </citation>
    <scope>NUCLEOTIDE SEQUENCE [LARGE SCALE GENOMIC DNA]</scope>
</reference>
<dbReference type="PROSITE" id="PS50089">
    <property type="entry name" value="ZF_RING_2"/>
    <property type="match status" value="1"/>
</dbReference>
<dbReference type="CDD" id="cd23114">
    <property type="entry name" value="RING-H2_WAVH2"/>
    <property type="match status" value="1"/>
</dbReference>
<dbReference type="Pfam" id="PF14624">
    <property type="entry name" value="Vwaint"/>
    <property type="match status" value="1"/>
</dbReference>
<dbReference type="Gene3D" id="3.40.50.410">
    <property type="entry name" value="von Willebrand factor, type A domain"/>
    <property type="match status" value="1"/>
</dbReference>
<dbReference type="GO" id="GO:0008270">
    <property type="term" value="F:zinc ion binding"/>
    <property type="evidence" value="ECO:0007669"/>
    <property type="project" value="UniProtKB-KW"/>
</dbReference>
<evidence type="ECO:0008006" key="7">
    <source>
        <dbReference type="Google" id="ProtNLM"/>
    </source>
</evidence>
<feature type="region of interest" description="Disordered" evidence="2">
    <location>
        <begin position="17"/>
        <end position="57"/>
    </location>
</feature>
<dbReference type="InterPro" id="IPR032838">
    <property type="entry name" value="Vwaint_dom"/>
</dbReference>
<evidence type="ECO:0000256" key="2">
    <source>
        <dbReference type="SAM" id="MobiDB-lite"/>
    </source>
</evidence>
<accession>A0ABC8RRK2</accession>
<dbReference type="Pfam" id="PF17123">
    <property type="entry name" value="zf-RING_11"/>
    <property type="match status" value="1"/>
</dbReference>
<dbReference type="PANTHER" id="PTHR10579">
    <property type="entry name" value="CALCIUM-ACTIVATED CHLORIDE CHANNEL REGULATOR"/>
    <property type="match status" value="1"/>
</dbReference>